<dbReference type="InterPro" id="IPR008677">
    <property type="entry name" value="MRVI1"/>
</dbReference>
<dbReference type="GO" id="GO:0005737">
    <property type="term" value="C:cytoplasm"/>
    <property type="evidence" value="ECO:0007669"/>
    <property type="project" value="UniProtKB-SubCell"/>
</dbReference>
<feature type="compositionally biased region" description="Polar residues" evidence="8">
    <location>
        <begin position="21"/>
        <end position="30"/>
    </location>
</feature>
<dbReference type="AlphaFoldDB" id="A0AAV4QVH6"/>
<feature type="compositionally biased region" description="Polar residues" evidence="8">
    <location>
        <begin position="451"/>
        <end position="473"/>
    </location>
</feature>
<reference evidence="10 11" key="1">
    <citation type="submission" date="2021-06" db="EMBL/GenBank/DDBJ databases">
        <title>Caerostris darwini draft genome.</title>
        <authorList>
            <person name="Kono N."/>
            <person name="Arakawa K."/>
        </authorList>
    </citation>
    <scope>NUCLEOTIDE SEQUENCE [LARGE SCALE GENOMIC DNA]</scope>
</reference>
<evidence type="ECO:0000256" key="4">
    <source>
        <dbReference type="ARBA" id="ARBA00022692"/>
    </source>
</evidence>
<dbReference type="Proteomes" id="UP001054837">
    <property type="component" value="Unassembled WGS sequence"/>
</dbReference>
<evidence type="ECO:0000256" key="1">
    <source>
        <dbReference type="ARBA" id="ARBA00004167"/>
    </source>
</evidence>
<dbReference type="GO" id="GO:0016020">
    <property type="term" value="C:membrane"/>
    <property type="evidence" value="ECO:0007669"/>
    <property type="project" value="UniProtKB-SubCell"/>
</dbReference>
<sequence>MDGSDLKIEPVLSEAKLPSEKNISGVSGPNSVDKVETDVKIGGDKNVTNKEKIFKCSQRSMRRSSGAGSPNSQLSIPRYPAFDFSEQEDVHSIFPSPSEPEANHNIKTEGMLKSDRTSDPDGSQNTLNLKDTSQKKRNSNKSKNLMPEHMENSETESTKGSFECETSDFPPSSETTSIPVPDIAFPSLPNTFLAKLGVHKDSPLPVEAFDEHDLESKFIALSLAFKTDRATLNRRLELHKRQRDMAEKNVESEFQSMRDHLCALNLKATSSDVRDLISKIQNHLDIAQQATSRVSGRSETYGAVQQEERVSRAFEVLLLHVDHLKRLFDKEHKELEDTRRILTDTRSFRKDLCCDVVSEDQKKYSKTFGLPVGSIKSLVRSSNAILSMKFPQVGRRRASVSDFHPRSFLENCKSPGFSQSWTSGISMQKELKQNTLSTYSVASVVGLSSNSLPSFPQRSPTRKSTTEIPNRSCSLPVASNDLQSPETVFDESTQPLLKNTFCKKKARSKWMRKLSAVTDEKEQSEEESDKKTENVDHPEITQEQFLLRAFLQQVEQKNNEFGDHFDNQFDVLTDLPDEIDSADDKWENIQLKILQYIHDSAVGKYLYLPVIEELWQQNSTSTIARYFCSTILAFIALCFLFSLIVPCIGITLNFDFVKVFYDTLINLVLF</sequence>
<evidence type="ECO:0000256" key="3">
    <source>
        <dbReference type="ARBA" id="ARBA00022490"/>
    </source>
</evidence>
<keyword evidence="11" id="KW-1185">Reference proteome</keyword>
<evidence type="ECO:0000256" key="5">
    <source>
        <dbReference type="ARBA" id="ARBA00022989"/>
    </source>
</evidence>
<feature type="compositionally biased region" description="Polar residues" evidence="8">
    <location>
        <begin position="66"/>
        <end position="75"/>
    </location>
</feature>
<evidence type="ECO:0000256" key="2">
    <source>
        <dbReference type="ARBA" id="ARBA00004496"/>
    </source>
</evidence>
<feature type="region of interest" description="Disordered" evidence="8">
    <location>
        <begin position="451"/>
        <end position="479"/>
    </location>
</feature>
<keyword evidence="7 9" id="KW-0472">Membrane</keyword>
<feature type="region of interest" description="Disordered" evidence="8">
    <location>
        <begin position="514"/>
        <end position="535"/>
    </location>
</feature>
<name>A0AAV4QVH6_9ARAC</name>
<proteinExistence type="predicted"/>
<dbReference type="Pfam" id="PF05781">
    <property type="entry name" value="MRVI1"/>
    <property type="match status" value="1"/>
</dbReference>
<feature type="compositionally biased region" description="Polar residues" evidence="8">
    <location>
        <begin position="120"/>
        <end position="131"/>
    </location>
</feature>
<keyword evidence="4 9" id="KW-0812">Transmembrane</keyword>
<keyword evidence="10" id="KW-0675">Receptor</keyword>
<keyword evidence="5 9" id="KW-1133">Transmembrane helix</keyword>
<feature type="region of interest" description="Disordered" evidence="8">
    <location>
        <begin position="55"/>
        <end position="178"/>
    </location>
</feature>
<dbReference type="PANTHER" id="PTHR15352">
    <property type="entry name" value="LYMPHOID-RESTRICTED MEMBRANE PROTEIN, JAW1"/>
    <property type="match status" value="1"/>
</dbReference>
<protein>
    <submittedName>
        <fullName evidence="10">Inositol 1,4,5-triphosphate receptor associated 2</fullName>
    </submittedName>
</protein>
<evidence type="ECO:0000256" key="8">
    <source>
        <dbReference type="SAM" id="MobiDB-lite"/>
    </source>
</evidence>
<evidence type="ECO:0000313" key="10">
    <source>
        <dbReference type="EMBL" id="GIY12122.1"/>
    </source>
</evidence>
<evidence type="ECO:0000256" key="6">
    <source>
        <dbReference type="ARBA" id="ARBA00023054"/>
    </source>
</evidence>
<feature type="compositionally biased region" description="Basic and acidic residues" evidence="8">
    <location>
        <begin position="101"/>
        <end position="119"/>
    </location>
</feature>
<dbReference type="EMBL" id="BPLQ01004987">
    <property type="protein sequence ID" value="GIY12122.1"/>
    <property type="molecule type" value="Genomic_DNA"/>
</dbReference>
<feature type="compositionally biased region" description="Polar residues" evidence="8">
    <location>
        <begin position="169"/>
        <end position="178"/>
    </location>
</feature>
<accession>A0AAV4QVH6</accession>
<comment type="subcellular location">
    <subcellularLocation>
        <location evidence="2">Cytoplasm</location>
    </subcellularLocation>
    <subcellularLocation>
        <location evidence="1">Membrane</location>
        <topology evidence="1">Single-pass membrane protein</topology>
    </subcellularLocation>
</comment>
<keyword evidence="6" id="KW-0175">Coiled coil</keyword>
<feature type="transmembrane region" description="Helical" evidence="9">
    <location>
        <begin position="631"/>
        <end position="654"/>
    </location>
</feature>
<evidence type="ECO:0000256" key="9">
    <source>
        <dbReference type="SAM" id="Phobius"/>
    </source>
</evidence>
<evidence type="ECO:0000256" key="7">
    <source>
        <dbReference type="ARBA" id="ARBA00023136"/>
    </source>
</evidence>
<organism evidence="10 11">
    <name type="scientific">Caerostris darwini</name>
    <dbReference type="NCBI Taxonomy" id="1538125"/>
    <lineage>
        <taxon>Eukaryota</taxon>
        <taxon>Metazoa</taxon>
        <taxon>Ecdysozoa</taxon>
        <taxon>Arthropoda</taxon>
        <taxon>Chelicerata</taxon>
        <taxon>Arachnida</taxon>
        <taxon>Araneae</taxon>
        <taxon>Araneomorphae</taxon>
        <taxon>Entelegynae</taxon>
        <taxon>Araneoidea</taxon>
        <taxon>Araneidae</taxon>
        <taxon>Caerostris</taxon>
    </lineage>
</organism>
<feature type="region of interest" description="Disordered" evidence="8">
    <location>
        <begin position="1"/>
        <end position="39"/>
    </location>
</feature>
<evidence type="ECO:0000313" key="11">
    <source>
        <dbReference type="Proteomes" id="UP001054837"/>
    </source>
</evidence>
<dbReference type="PANTHER" id="PTHR15352:SF1">
    <property type="entry name" value="KASH5-LIKE COILED-COIL DOMAIN-CONTAINING PROTEIN"/>
    <property type="match status" value="1"/>
</dbReference>
<comment type="caution">
    <text evidence="10">The sequence shown here is derived from an EMBL/GenBank/DDBJ whole genome shotgun (WGS) entry which is preliminary data.</text>
</comment>
<keyword evidence="3" id="KW-0963">Cytoplasm</keyword>
<gene>
    <name evidence="10" type="primary">Irag2</name>
    <name evidence="10" type="ORF">CDAR_450172</name>
</gene>